<reference evidence="1 2" key="1">
    <citation type="submission" date="2018-06" db="EMBL/GenBank/DDBJ databases">
        <title>Genomic Encyclopedia of Type Strains, Phase IV (KMG-IV): sequencing the most valuable type-strain genomes for metagenomic binning, comparative biology and taxonomic classification.</title>
        <authorList>
            <person name="Goeker M."/>
        </authorList>
    </citation>
    <scope>NUCLEOTIDE SEQUENCE [LARGE SCALE GENOMIC DNA]</scope>
    <source>
        <strain evidence="1 2">DSM 15140</strain>
    </source>
</reference>
<dbReference type="AlphaFoldDB" id="A0A366EBV5"/>
<organism evidence="1 2">
    <name type="scientific">Paraliobacillus ryukyuensis</name>
    <dbReference type="NCBI Taxonomy" id="200904"/>
    <lineage>
        <taxon>Bacteria</taxon>
        <taxon>Bacillati</taxon>
        <taxon>Bacillota</taxon>
        <taxon>Bacilli</taxon>
        <taxon>Bacillales</taxon>
        <taxon>Bacillaceae</taxon>
        <taxon>Paraliobacillus</taxon>
    </lineage>
</organism>
<name>A0A366EBV5_9BACI</name>
<gene>
    <name evidence="1" type="ORF">DES48_104211</name>
</gene>
<evidence type="ECO:0000313" key="2">
    <source>
        <dbReference type="Proteomes" id="UP000252254"/>
    </source>
</evidence>
<accession>A0A366EBV5</accession>
<evidence type="ECO:0000313" key="1">
    <source>
        <dbReference type="EMBL" id="RBO99535.1"/>
    </source>
</evidence>
<protein>
    <recommendedName>
        <fullName evidence="3">Phage head-tail adapter protein</fullName>
    </recommendedName>
</protein>
<keyword evidence="2" id="KW-1185">Reference proteome</keyword>
<sequence>MREFKYKPPRVHSGQLRTPTIFYEYEPNQGPEPGEQEKNVLYECMAKIDEVWLKDVELAKSNGTLSDITIVIRDPLQDYIPTDKHYISIDHPQYKNNRYNVKHVQPDPQNNRFINVIAELVT</sequence>
<dbReference type="Proteomes" id="UP000252254">
    <property type="component" value="Unassembled WGS sequence"/>
</dbReference>
<dbReference type="OrthoDB" id="2224466at2"/>
<dbReference type="RefSeq" id="WP_113868493.1">
    <property type="nucleotide sequence ID" value="NZ_BAABQN010000003.1"/>
</dbReference>
<comment type="caution">
    <text evidence="1">The sequence shown here is derived from an EMBL/GenBank/DDBJ whole genome shotgun (WGS) entry which is preliminary data.</text>
</comment>
<dbReference type="EMBL" id="QNRI01000004">
    <property type="protein sequence ID" value="RBO99535.1"/>
    <property type="molecule type" value="Genomic_DNA"/>
</dbReference>
<evidence type="ECO:0008006" key="3">
    <source>
        <dbReference type="Google" id="ProtNLM"/>
    </source>
</evidence>
<proteinExistence type="predicted"/>